<feature type="region of interest" description="Disordered" evidence="5">
    <location>
        <begin position="337"/>
        <end position="357"/>
    </location>
</feature>
<evidence type="ECO:0000259" key="8">
    <source>
        <dbReference type="PROSITE" id="PS51846"/>
    </source>
</evidence>
<sequence>MSVQAAVLITVLLLVGSGFFVASEFALVAAKHHRLEQARAEGARGAQAALAGMHELSLMLAGAQLGITACTLGLGSISEPAIAHQIDPLLHELGLPGGLSYGLAFLVAMTVVVFLHMVVGEMAPKSWAISHPERSAMLLAPPFRALVRAVRPLIRVLNEISNALVRACRVTPREELVPVHDREQLTHLVAESQRLGLISEADSGLITRSLTEPQAPVGAAQVPASRIAEVAADAGTDAILAAAAASDHTRLLVRDGQRVLGSVHARDAVVARAAGRRVTARELARPVPELTPEDTVAHAVEQLRQQRASLAVVRGADGRVTGLISLDDLLVRLMGPAGPRARPAGPAPAAGGPGAGR</sequence>
<dbReference type="SUPFAM" id="SSF54631">
    <property type="entry name" value="CBS-domain pair"/>
    <property type="match status" value="1"/>
</dbReference>
<dbReference type="EMBL" id="JAVREV010000016">
    <property type="protein sequence ID" value="MDT0445886.1"/>
    <property type="molecule type" value="Genomic_DNA"/>
</dbReference>
<dbReference type="PROSITE" id="PS51371">
    <property type="entry name" value="CBS"/>
    <property type="match status" value="1"/>
</dbReference>
<evidence type="ECO:0000256" key="5">
    <source>
        <dbReference type="SAM" id="MobiDB-lite"/>
    </source>
</evidence>
<dbReference type="RefSeq" id="WP_311620073.1">
    <property type="nucleotide sequence ID" value="NZ_JAVREV010000016.1"/>
</dbReference>
<dbReference type="PANTHER" id="PTHR43099:SF5">
    <property type="entry name" value="HLYC_CORC FAMILY TRANSPORTER"/>
    <property type="match status" value="1"/>
</dbReference>
<evidence type="ECO:0000313" key="9">
    <source>
        <dbReference type="EMBL" id="MDT0445886.1"/>
    </source>
</evidence>
<evidence type="ECO:0000313" key="10">
    <source>
        <dbReference type="Proteomes" id="UP001183615"/>
    </source>
</evidence>
<keyword evidence="3" id="KW-0129">CBS domain</keyword>
<evidence type="ECO:0000256" key="1">
    <source>
        <dbReference type="ARBA" id="ARBA00004651"/>
    </source>
</evidence>
<evidence type="ECO:0000256" key="6">
    <source>
        <dbReference type="SAM" id="Phobius"/>
    </source>
</evidence>
<dbReference type="InterPro" id="IPR000644">
    <property type="entry name" value="CBS_dom"/>
</dbReference>
<feature type="domain" description="CBS" evidence="7">
    <location>
        <begin position="283"/>
        <end position="340"/>
    </location>
</feature>
<keyword evidence="2" id="KW-1003">Cell membrane</keyword>
<feature type="transmembrane region" description="Helical" evidence="6">
    <location>
        <begin position="56"/>
        <end position="78"/>
    </location>
</feature>
<name>A0ABU2SA86_9ACTN</name>
<dbReference type="InterPro" id="IPR046342">
    <property type="entry name" value="CBS_dom_sf"/>
</dbReference>
<reference evidence="10" key="1">
    <citation type="submission" date="2023-07" db="EMBL/GenBank/DDBJ databases">
        <title>30 novel species of actinomycetes from the DSMZ collection.</title>
        <authorList>
            <person name="Nouioui I."/>
        </authorList>
    </citation>
    <scope>NUCLEOTIDE SEQUENCE [LARGE SCALE GENOMIC DNA]</scope>
    <source>
        <strain evidence="10">DSM 41886</strain>
    </source>
</reference>
<protein>
    <submittedName>
        <fullName evidence="9">CNNM domain-containing protein</fullName>
    </submittedName>
</protein>
<dbReference type="InterPro" id="IPR002550">
    <property type="entry name" value="CNNM"/>
</dbReference>
<keyword evidence="4 6" id="KW-0812">Transmembrane</keyword>
<evidence type="ECO:0000259" key="7">
    <source>
        <dbReference type="PROSITE" id="PS51371"/>
    </source>
</evidence>
<dbReference type="InterPro" id="IPR051676">
    <property type="entry name" value="UPF0053_domain"/>
</dbReference>
<evidence type="ECO:0000256" key="2">
    <source>
        <dbReference type="ARBA" id="ARBA00022475"/>
    </source>
</evidence>
<dbReference type="Pfam" id="PF00571">
    <property type="entry name" value="CBS"/>
    <property type="match status" value="1"/>
</dbReference>
<comment type="caution">
    <text evidence="9">The sequence shown here is derived from an EMBL/GenBank/DDBJ whole genome shotgun (WGS) entry which is preliminary data.</text>
</comment>
<keyword evidence="4 6" id="KW-0472">Membrane</keyword>
<feature type="compositionally biased region" description="Low complexity" evidence="5">
    <location>
        <begin position="337"/>
        <end position="350"/>
    </location>
</feature>
<keyword evidence="10" id="KW-1185">Reference proteome</keyword>
<keyword evidence="4 6" id="KW-1133">Transmembrane helix</keyword>
<organism evidence="9 10">
    <name type="scientific">Streptomyces johnsoniae</name>
    <dbReference type="NCBI Taxonomy" id="3075532"/>
    <lineage>
        <taxon>Bacteria</taxon>
        <taxon>Bacillati</taxon>
        <taxon>Actinomycetota</taxon>
        <taxon>Actinomycetes</taxon>
        <taxon>Kitasatosporales</taxon>
        <taxon>Streptomycetaceae</taxon>
        <taxon>Streptomyces</taxon>
    </lineage>
</organism>
<dbReference type="PANTHER" id="PTHR43099">
    <property type="entry name" value="UPF0053 PROTEIN YRKA"/>
    <property type="match status" value="1"/>
</dbReference>
<accession>A0ABU2SA86</accession>
<feature type="transmembrane region" description="Helical" evidence="6">
    <location>
        <begin position="6"/>
        <end position="30"/>
    </location>
</feature>
<dbReference type="Gene3D" id="3.10.580.10">
    <property type="entry name" value="CBS-domain"/>
    <property type="match status" value="1"/>
</dbReference>
<feature type="transmembrane region" description="Helical" evidence="6">
    <location>
        <begin position="98"/>
        <end position="119"/>
    </location>
</feature>
<proteinExistence type="predicted"/>
<gene>
    <name evidence="9" type="ORF">RM779_25305</name>
</gene>
<evidence type="ECO:0000256" key="4">
    <source>
        <dbReference type="PROSITE-ProRule" id="PRU01193"/>
    </source>
</evidence>
<dbReference type="Pfam" id="PF01595">
    <property type="entry name" value="CNNM"/>
    <property type="match status" value="1"/>
</dbReference>
<comment type="subcellular location">
    <subcellularLocation>
        <location evidence="1">Cell membrane</location>
        <topology evidence="1">Multi-pass membrane protein</topology>
    </subcellularLocation>
</comment>
<dbReference type="PROSITE" id="PS51846">
    <property type="entry name" value="CNNM"/>
    <property type="match status" value="1"/>
</dbReference>
<evidence type="ECO:0000256" key="3">
    <source>
        <dbReference type="PROSITE-ProRule" id="PRU00703"/>
    </source>
</evidence>
<feature type="domain" description="CNNM transmembrane" evidence="8">
    <location>
        <begin position="1"/>
        <end position="202"/>
    </location>
</feature>
<dbReference type="Proteomes" id="UP001183615">
    <property type="component" value="Unassembled WGS sequence"/>
</dbReference>